<dbReference type="PANTHER" id="PTHR43687">
    <property type="entry name" value="ADENYLYLSULFATE REDUCTASE, BETA SUBUNIT"/>
    <property type="match status" value="1"/>
</dbReference>
<dbReference type="Gene3D" id="3.30.70.20">
    <property type="match status" value="1"/>
</dbReference>
<dbReference type="EMBL" id="DXHL01000035">
    <property type="protein sequence ID" value="HIW11369.1"/>
    <property type="molecule type" value="Genomic_DNA"/>
</dbReference>
<gene>
    <name evidence="6" type="ORF">H9888_07735</name>
</gene>
<accession>A0A9D1QEY4</accession>
<dbReference type="InterPro" id="IPR017900">
    <property type="entry name" value="4Fe4S_Fe_S_CS"/>
</dbReference>
<feature type="domain" description="4Fe-4S ferredoxin-type" evidence="5">
    <location>
        <begin position="184"/>
        <end position="213"/>
    </location>
</feature>
<evidence type="ECO:0000259" key="5">
    <source>
        <dbReference type="PROSITE" id="PS51379"/>
    </source>
</evidence>
<keyword evidence="3" id="KW-0408">Iron</keyword>
<dbReference type="PROSITE" id="PS00198">
    <property type="entry name" value="4FE4S_FER_1"/>
    <property type="match status" value="1"/>
</dbReference>
<evidence type="ECO:0000313" key="7">
    <source>
        <dbReference type="Proteomes" id="UP000823926"/>
    </source>
</evidence>
<feature type="domain" description="4Fe-4S ferredoxin-type" evidence="5">
    <location>
        <begin position="214"/>
        <end position="243"/>
    </location>
</feature>
<keyword evidence="1" id="KW-0004">4Fe-4S</keyword>
<keyword evidence="2" id="KW-0479">Metal-binding</keyword>
<dbReference type="GO" id="GO:0051539">
    <property type="term" value="F:4 iron, 4 sulfur cluster binding"/>
    <property type="evidence" value="ECO:0007669"/>
    <property type="project" value="UniProtKB-KW"/>
</dbReference>
<dbReference type="SUPFAM" id="SSF54862">
    <property type="entry name" value="4Fe-4S ferredoxins"/>
    <property type="match status" value="1"/>
</dbReference>
<reference evidence="6" key="1">
    <citation type="journal article" date="2021" name="PeerJ">
        <title>Extensive microbial diversity within the chicken gut microbiome revealed by metagenomics and culture.</title>
        <authorList>
            <person name="Gilroy R."/>
            <person name="Ravi A."/>
            <person name="Getino M."/>
            <person name="Pursley I."/>
            <person name="Horton D.L."/>
            <person name="Alikhan N.F."/>
            <person name="Baker D."/>
            <person name="Gharbi K."/>
            <person name="Hall N."/>
            <person name="Watson M."/>
            <person name="Adriaenssens E.M."/>
            <person name="Foster-Nyarko E."/>
            <person name="Jarju S."/>
            <person name="Secka A."/>
            <person name="Antonio M."/>
            <person name="Oren A."/>
            <person name="Chaudhuri R.R."/>
            <person name="La Ragione R."/>
            <person name="Hildebrand F."/>
            <person name="Pallen M.J."/>
        </authorList>
    </citation>
    <scope>NUCLEOTIDE SEQUENCE</scope>
    <source>
        <strain evidence="6">ChiBcec15-1070</strain>
    </source>
</reference>
<dbReference type="PANTHER" id="PTHR43687:SF1">
    <property type="entry name" value="FERREDOXIN III"/>
    <property type="match status" value="1"/>
</dbReference>
<sequence>MNLHLITFSPTHTSLTIAQQMAEGFAHAEDSLLLTDLTLPQPTPSQKEIDGVALFTAPVYGGRVAERAVERLRSIRAAVPGQTPALVAVLYGNRDYEDALIELCDLVREQGFLPIAAGAFVGEHSYSRPDEGKPVAAGRPDDADCTVARRLGKQAREKYDQGNTSQPAVRGNRPYKVKGAATPATPITLADQCTGCGTCVEVCPTGVVSLTSEGIAVSTPEDCIKCCACLKFCPSHARRFDTPYTERLFLHFSTRREPELFV</sequence>
<evidence type="ECO:0000256" key="1">
    <source>
        <dbReference type="ARBA" id="ARBA00022485"/>
    </source>
</evidence>
<dbReference type="InterPro" id="IPR017896">
    <property type="entry name" value="4Fe4S_Fe-S-bd"/>
</dbReference>
<evidence type="ECO:0000313" key="6">
    <source>
        <dbReference type="EMBL" id="HIW11369.1"/>
    </source>
</evidence>
<organism evidence="6 7">
    <name type="scientific">Candidatus Rikenella faecigallinarum</name>
    <dbReference type="NCBI Taxonomy" id="2838745"/>
    <lineage>
        <taxon>Bacteria</taxon>
        <taxon>Pseudomonadati</taxon>
        <taxon>Bacteroidota</taxon>
        <taxon>Bacteroidia</taxon>
        <taxon>Bacteroidales</taxon>
        <taxon>Rikenellaceae</taxon>
        <taxon>Rikenella</taxon>
    </lineage>
</organism>
<evidence type="ECO:0000256" key="4">
    <source>
        <dbReference type="ARBA" id="ARBA00023014"/>
    </source>
</evidence>
<keyword evidence="4" id="KW-0411">Iron-sulfur</keyword>
<dbReference type="InterPro" id="IPR050572">
    <property type="entry name" value="Fe-S_Ferredoxin"/>
</dbReference>
<dbReference type="Pfam" id="PF13187">
    <property type="entry name" value="Fer4_9"/>
    <property type="match status" value="1"/>
</dbReference>
<proteinExistence type="predicted"/>
<name>A0A9D1QEY4_9BACT</name>
<dbReference type="Proteomes" id="UP000823926">
    <property type="component" value="Unassembled WGS sequence"/>
</dbReference>
<protein>
    <submittedName>
        <fullName evidence="6">4Fe-4S binding protein</fullName>
    </submittedName>
</protein>
<reference evidence="6" key="2">
    <citation type="submission" date="2021-04" db="EMBL/GenBank/DDBJ databases">
        <authorList>
            <person name="Gilroy R."/>
        </authorList>
    </citation>
    <scope>NUCLEOTIDE SEQUENCE</scope>
    <source>
        <strain evidence="6">ChiBcec15-1070</strain>
    </source>
</reference>
<evidence type="ECO:0000256" key="3">
    <source>
        <dbReference type="ARBA" id="ARBA00023004"/>
    </source>
</evidence>
<dbReference type="AlphaFoldDB" id="A0A9D1QEY4"/>
<dbReference type="SUPFAM" id="SSF52218">
    <property type="entry name" value="Flavoproteins"/>
    <property type="match status" value="1"/>
</dbReference>
<dbReference type="PROSITE" id="PS51379">
    <property type="entry name" value="4FE4S_FER_2"/>
    <property type="match status" value="2"/>
</dbReference>
<dbReference type="GO" id="GO:0046872">
    <property type="term" value="F:metal ion binding"/>
    <property type="evidence" value="ECO:0007669"/>
    <property type="project" value="UniProtKB-KW"/>
</dbReference>
<dbReference type="InterPro" id="IPR029039">
    <property type="entry name" value="Flavoprotein-like_sf"/>
</dbReference>
<comment type="caution">
    <text evidence="6">The sequence shown here is derived from an EMBL/GenBank/DDBJ whole genome shotgun (WGS) entry which is preliminary data.</text>
</comment>
<evidence type="ECO:0000256" key="2">
    <source>
        <dbReference type="ARBA" id="ARBA00022723"/>
    </source>
</evidence>